<dbReference type="AlphaFoldDB" id="A0A7W6G1E8"/>
<evidence type="ECO:0000313" key="3">
    <source>
        <dbReference type="EMBL" id="MBB3945697.1"/>
    </source>
</evidence>
<reference evidence="3 4" key="1">
    <citation type="submission" date="2020-08" db="EMBL/GenBank/DDBJ databases">
        <title>Genomic Encyclopedia of Type Strains, Phase IV (KMG-IV): sequencing the most valuable type-strain genomes for metagenomic binning, comparative biology and taxonomic classification.</title>
        <authorList>
            <person name="Goeker M."/>
        </authorList>
    </citation>
    <scope>NUCLEOTIDE SEQUENCE [LARGE SCALE GENOMIC DNA]</scope>
    <source>
        <strain evidence="3 4">DSM 26438</strain>
    </source>
</reference>
<evidence type="ECO:0000313" key="4">
    <source>
        <dbReference type="Proteomes" id="UP000565286"/>
    </source>
</evidence>
<sequence length="262" mass="29723">MSALKYHPGVTAKRDAMDVGKDDEDKKALSKRADAAYKAAMRQWQDSYHEAVAIPCGLTRLGPQRRRLTRGEWQREQVQATALQQVVQRARKVKADGETYISHTKAEAAKIAADAARETDAARKATAAAMAAQDRVRQEQEQAKAILADAERYSGWAGRLRAIWDRLRTSSVVEKVRAEFFSEVDRWRVAAQEAERRQLEAEHQRHEAERKVREAQDVAFKAGIERDRLRSMLSPVADHSEPELSPAPKQILKPNFKKKDRS</sequence>
<accession>A0A7W6G1E8</accession>
<keyword evidence="4" id="KW-1185">Reference proteome</keyword>
<dbReference type="EMBL" id="JACIDV010000004">
    <property type="protein sequence ID" value="MBB3945697.1"/>
    <property type="molecule type" value="Genomic_DNA"/>
</dbReference>
<feature type="region of interest" description="Disordered" evidence="2">
    <location>
        <begin position="231"/>
        <end position="262"/>
    </location>
</feature>
<feature type="compositionally biased region" description="Basic and acidic residues" evidence="2">
    <location>
        <begin position="12"/>
        <end position="24"/>
    </location>
</feature>
<evidence type="ECO:0000256" key="2">
    <source>
        <dbReference type="SAM" id="MobiDB-lite"/>
    </source>
</evidence>
<protein>
    <submittedName>
        <fullName evidence="3">Multidrug efflux pump subunit AcrA (Membrane-fusion protein)</fullName>
    </submittedName>
</protein>
<dbReference type="Proteomes" id="UP000565286">
    <property type="component" value="Unassembled WGS sequence"/>
</dbReference>
<proteinExistence type="predicted"/>
<gene>
    <name evidence="3" type="ORF">GGQ73_001632</name>
</gene>
<organism evidence="3 4">
    <name type="scientific">Rhizobium skierniewicense</name>
    <dbReference type="NCBI Taxonomy" id="984260"/>
    <lineage>
        <taxon>Bacteria</taxon>
        <taxon>Pseudomonadati</taxon>
        <taxon>Pseudomonadota</taxon>
        <taxon>Alphaproteobacteria</taxon>
        <taxon>Hyphomicrobiales</taxon>
        <taxon>Rhizobiaceae</taxon>
        <taxon>Rhizobium/Agrobacterium group</taxon>
        <taxon>Rhizobium</taxon>
    </lineage>
</organism>
<name>A0A7W6G1E8_9HYPH</name>
<evidence type="ECO:0000256" key="1">
    <source>
        <dbReference type="SAM" id="Coils"/>
    </source>
</evidence>
<keyword evidence="1" id="KW-0175">Coiled coil</keyword>
<comment type="caution">
    <text evidence="3">The sequence shown here is derived from an EMBL/GenBank/DDBJ whole genome shotgun (WGS) entry which is preliminary data.</text>
</comment>
<feature type="region of interest" description="Disordered" evidence="2">
    <location>
        <begin position="1"/>
        <end position="24"/>
    </location>
</feature>
<feature type="coiled-coil region" evidence="1">
    <location>
        <begin position="184"/>
        <end position="218"/>
    </location>
</feature>
<dbReference type="RefSeq" id="WP_183895369.1">
    <property type="nucleotide sequence ID" value="NZ_JACIDV010000004.1"/>
</dbReference>